<gene>
    <name evidence="2" type="ORF">EAV92_17335</name>
</gene>
<reference evidence="2 3" key="1">
    <citation type="submission" date="2018-10" db="EMBL/GenBank/DDBJ databases">
        <title>Genome Sequence of Cohnella sp.</title>
        <authorList>
            <person name="Srinivasan S."/>
            <person name="Kim M.K."/>
        </authorList>
    </citation>
    <scope>NUCLEOTIDE SEQUENCE [LARGE SCALE GENOMIC DNA]</scope>
    <source>
        <strain evidence="2 3">18JY8-7</strain>
    </source>
</reference>
<sequence length="324" mass="36589">MIKEHSLSKLTVSVIIPTWNAGQELKDLIQSLWAQTLVPAQIIVVDSSSTDGTAELAKSLGATVFSIEQEEFDHGGTRNYAAEQAVGDILMFMTQDAIPAGEKLIENLINPLTDPNVCCSYARQIAKPNANLLEQLSREYNYPSISLKKSAKDIASLGIKAFFCSNVCSAMRKETFRELGQFPAPVIFNEDMFFAAKGILAGYSVFYAAEAVVLHSHNYSLMQQFKRFFDNGVSMRMNEGFMPYSSVGKTGTNLLKIQLRGIVEKRAWRWFAVLFLDLTMKFFGLQFGKRYYMLPIYIRKRFSMHQKIWVKIIRDSGAFTNAMK</sequence>
<dbReference type="KEGG" id="coh:EAV92_17335"/>
<dbReference type="Proteomes" id="UP000269097">
    <property type="component" value="Chromosome"/>
</dbReference>
<name>A0A3G3K171_9BACL</name>
<accession>A0A3G3K171</accession>
<proteinExistence type="predicted"/>
<dbReference type="PANTHER" id="PTHR43685">
    <property type="entry name" value="GLYCOSYLTRANSFERASE"/>
    <property type="match status" value="1"/>
</dbReference>
<dbReference type="CDD" id="cd00761">
    <property type="entry name" value="Glyco_tranf_GTA_type"/>
    <property type="match status" value="1"/>
</dbReference>
<dbReference type="EMBL" id="CP033433">
    <property type="protein sequence ID" value="AYQ74172.1"/>
    <property type="molecule type" value="Genomic_DNA"/>
</dbReference>
<dbReference type="InterPro" id="IPR001173">
    <property type="entry name" value="Glyco_trans_2-like"/>
</dbReference>
<dbReference type="PANTHER" id="PTHR43685:SF13">
    <property type="entry name" value="O ANTIGEN BIOSYNTHESIS RHAMNOSYLTRANSFERASE RFBN"/>
    <property type="match status" value="1"/>
</dbReference>
<dbReference type="GO" id="GO:0044010">
    <property type="term" value="P:single-species biofilm formation"/>
    <property type="evidence" value="ECO:0007669"/>
    <property type="project" value="TreeGrafter"/>
</dbReference>
<evidence type="ECO:0000313" key="3">
    <source>
        <dbReference type="Proteomes" id="UP000269097"/>
    </source>
</evidence>
<organism evidence="2 3">
    <name type="scientific">Cohnella candidum</name>
    <dbReference type="NCBI Taxonomy" id="2674991"/>
    <lineage>
        <taxon>Bacteria</taxon>
        <taxon>Bacillati</taxon>
        <taxon>Bacillota</taxon>
        <taxon>Bacilli</taxon>
        <taxon>Bacillales</taxon>
        <taxon>Paenibacillaceae</taxon>
        <taxon>Cohnella</taxon>
    </lineage>
</organism>
<dbReference type="InterPro" id="IPR050834">
    <property type="entry name" value="Glycosyltransf_2"/>
</dbReference>
<dbReference type="Pfam" id="PF00535">
    <property type="entry name" value="Glycos_transf_2"/>
    <property type="match status" value="1"/>
</dbReference>
<keyword evidence="3" id="KW-1185">Reference proteome</keyword>
<dbReference type="GO" id="GO:0016740">
    <property type="term" value="F:transferase activity"/>
    <property type="evidence" value="ECO:0007669"/>
    <property type="project" value="UniProtKB-KW"/>
</dbReference>
<keyword evidence="2" id="KW-0808">Transferase</keyword>
<dbReference type="InterPro" id="IPR029044">
    <property type="entry name" value="Nucleotide-diphossugar_trans"/>
</dbReference>
<dbReference type="Gene3D" id="3.90.550.10">
    <property type="entry name" value="Spore Coat Polysaccharide Biosynthesis Protein SpsA, Chain A"/>
    <property type="match status" value="1"/>
</dbReference>
<dbReference type="SUPFAM" id="SSF53448">
    <property type="entry name" value="Nucleotide-diphospho-sugar transferases"/>
    <property type="match status" value="1"/>
</dbReference>
<feature type="domain" description="Glycosyltransferase 2-like" evidence="1">
    <location>
        <begin position="13"/>
        <end position="179"/>
    </location>
</feature>
<evidence type="ECO:0000313" key="2">
    <source>
        <dbReference type="EMBL" id="AYQ74172.1"/>
    </source>
</evidence>
<evidence type="ECO:0000259" key="1">
    <source>
        <dbReference type="Pfam" id="PF00535"/>
    </source>
</evidence>
<protein>
    <submittedName>
        <fullName evidence="2">Glycosyltransferase family 2 protein</fullName>
    </submittedName>
</protein>
<dbReference type="AlphaFoldDB" id="A0A3G3K171"/>
<dbReference type="RefSeq" id="WP_123042254.1">
    <property type="nucleotide sequence ID" value="NZ_CP033433.1"/>
</dbReference>